<dbReference type="RefSeq" id="WP_347788081.1">
    <property type="nucleotide sequence ID" value="NZ_JBDQQU010000302.1"/>
</dbReference>
<dbReference type="EMBL" id="JBDQQU010000302">
    <property type="protein sequence ID" value="MEO3957122.1"/>
    <property type="molecule type" value="Genomic_DNA"/>
</dbReference>
<organism evidence="1 2">
    <name type="scientific">Chromobacterium piscinae</name>
    <dbReference type="NCBI Taxonomy" id="686831"/>
    <lineage>
        <taxon>Bacteria</taxon>
        <taxon>Pseudomonadati</taxon>
        <taxon>Pseudomonadota</taxon>
        <taxon>Betaproteobacteria</taxon>
        <taxon>Neisseriales</taxon>
        <taxon>Chromobacteriaceae</taxon>
        <taxon>Chromobacterium</taxon>
    </lineage>
</organism>
<evidence type="ECO:0000313" key="2">
    <source>
        <dbReference type="Proteomes" id="UP001438292"/>
    </source>
</evidence>
<dbReference type="Gene3D" id="2.40.40.10">
    <property type="entry name" value="RlpA-like domain"/>
    <property type="match status" value="1"/>
</dbReference>
<gene>
    <name evidence="1" type="ORF">ABH309_22020</name>
</gene>
<feature type="non-terminal residue" evidence="1">
    <location>
        <position position="86"/>
    </location>
</feature>
<name>A0ABV0HB34_9NEIS</name>
<proteinExistence type="predicted"/>
<protein>
    <recommendedName>
        <fullName evidence="3">Murein transglycosylase A</fullName>
    </recommendedName>
</protein>
<dbReference type="PROSITE" id="PS51257">
    <property type="entry name" value="PROKAR_LIPOPROTEIN"/>
    <property type="match status" value="1"/>
</dbReference>
<sequence length="86" mass="9327">MNKGHWAKYALTGAMFALLAGCSSKPTDRGQQYKDGKLEQPLALVNQPNAKGRPVTGRDFGEQVRQIQSASSALYGRHTGTYSAIE</sequence>
<reference evidence="1 2" key="1">
    <citation type="submission" date="2024-05" db="EMBL/GenBank/DDBJ databases">
        <authorList>
            <person name="De Oliveira J.P."/>
            <person name="Noriler S.A."/>
            <person name="De Oliveira A.G."/>
            <person name="Sipoli D.S."/>
        </authorList>
    </citation>
    <scope>NUCLEOTIDE SEQUENCE [LARGE SCALE GENOMIC DNA]</scope>
    <source>
        <strain evidence="1 2">LABIM186</strain>
    </source>
</reference>
<dbReference type="InterPro" id="IPR036908">
    <property type="entry name" value="RlpA-like_sf"/>
</dbReference>
<comment type="caution">
    <text evidence="1">The sequence shown here is derived from an EMBL/GenBank/DDBJ whole genome shotgun (WGS) entry which is preliminary data.</text>
</comment>
<evidence type="ECO:0008006" key="3">
    <source>
        <dbReference type="Google" id="ProtNLM"/>
    </source>
</evidence>
<evidence type="ECO:0000313" key="1">
    <source>
        <dbReference type="EMBL" id="MEO3957122.1"/>
    </source>
</evidence>
<accession>A0ABV0HB34</accession>
<dbReference type="Proteomes" id="UP001438292">
    <property type="component" value="Unassembled WGS sequence"/>
</dbReference>
<keyword evidence="2" id="KW-1185">Reference proteome</keyword>